<dbReference type="GO" id="GO:0031625">
    <property type="term" value="F:ubiquitin protein ligase binding"/>
    <property type="evidence" value="ECO:0007669"/>
    <property type="project" value="TreeGrafter"/>
</dbReference>
<dbReference type="InterPro" id="IPR014752">
    <property type="entry name" value="Arrestin-like_C"/>
</dbReference>
<dbReference type="RefSeq" id="XP_056550317.1">
    <property type="nucleotide sequence ID" value="XM_056704357.1"/>
</dbReference>
<dbReference type="Proteomes" id="UP001147782">
    <property type="component" value="Unassembled WGS sequence"/>
</dbReference>
<dbReference type="InterPro" id="IPR011022">
    <property type="entry name" value="Arrestin_C-like"/>
</dbReference>
<dbReference type="Gene3D" id="2.60.40.640">
    <property type="match status" value="1"/>
</dbReference>
<dbReference type="AlphaFoldDB" id="A0A9W9RFA2"/>
<dbReference type="GO" id="GO:0030674">
    <property type="term" value="F:protein-macromolecule adaptor activity"/>
    <property type="evidence" value="ECO:0007669"/>
    <property type="project" value="TreeGrafter"/>
</dbReference>
<proteinExistence type="predicted"/>
<dbReference type="InterPro" id="IPR050357">
    <property type="entry name" value="Arrestin_domain-protein"/>
</dbReference>
<organism evidence="3 4">
    <name type="scientific">Penicillium cataractarum</name>
    <dbReference type="NCBI Taxonomy" id="2100454"/>
    <lineage>
        <taxon>Eukaryota</taxon>
        <taxon>Fungi</taxon>
        <taxon>Dikarya</taxon>
        <taxon>Ascomycota</taxon>
        <taxon>Pezizomycotina</taxon>
        <taxon>Eurotiomycetes</taxon>
        <taxon>Eurotiomycetidae</taxon>
        <taxon>Eurotiales</taxon>
        <taxon>Aspergillaceae</taxon>
        <taxon>Penicillium</taxon>
    </lineage>
</organism>
<name>A0A9W9RFA2_9EURO</name>
<dbReference type="PANTHER" id="PTHR11188:SF174">
    <property type="entry name" value="ARRESTIN-RELATED TRAFFICKING ADAPTER 10-RELATED"/>
    <property type="match status" value="1"/>
</dbReference>
<feature type="compositionally biased region" description="Polar residues" evidence="1">
    <location>
        <begin position="658"/>
        <end position="676"/>
    </location>
</feature>
<dbReference type="GO" id="GO:0070086">
    <property type="term" value="P:ubiquitin-dependent endocytosis"/>
    <property type="evidence" value="ECO:0007669"/>
    <property type="project" value="TreeGrafter"/>
</dbReference>
<feature type="region of interest" description="Disordered" evidence="1">
    <location>
        <begin position="307"/>
        <end position="326"/>
    </location>
</feature>
<reference evidence="3" key="1">
    <citation type="submission" date="2022-11" db="EMBL/GenBank/DDBJ databases">
        <authorList>
            <person name="Petersen C."/>
        </authorList>
    </citation>
    <scope>NUCLEOTIDE SEQUENCE</scope>
    <source>
        <strain evidence="3">IBT 29864</strain>
    </source>
</reference>
<sequence>MMMMAAHIPAAQASSRSSSVSQDQSLDLVAPLSLSSLIHTRSARRRTVTLSATVEEQFPKQNPSFSRRGSILRKLAGPRENAKRFLRLRRRRYAIGFVFDGDRRFGPALPEHTTAVPELSTPFPPLRNEKIVATGSGLTVGIALTEPVLFLQGYDQHDPSTKKSAILRGQIHLKVTKCVKIKKISICFRGHAQTDWPDGSQSPNHDHGSKVHTNKITGIPPKKIHFHDKKDLFTHGVIYFNHGDTALMQNDYGAHYYQHAKPASPVPGKEGVTATTRELFSKSGSNTSLGIMTAKDAKRLSVQTTRGHSRSFSRNEPPVSTQNQPQRNYRMFPVGDYLYSFEFPIDGSLPETIKTDLGFVRYDLEAIVERSGAFRPNLLGTLEIPVIRTPAEGSLEQVEPIAISRNWEDQLHYDIVISGKSFPLGSQIPIAFKLTPLAKVECHRIKVYVTENIQHWTADKSVHRLQPAKKVLLFEKRAESASTSTYPGSSMRITAGGGIDWDHRAAAARGEEIVDRARTNLLGNLNTDSGVGPTEMEFNVQLPSCHEMRGRDEAQRLHFDTTYENIQINHWIKIVLRLSKIDERDPTKRRHFEISIDSPFHILSCKATQANIYLPAYSRPATEPDPPAQEFECGCPGAPPAAREYTLGQSSSDREDSTSNLHRPNSITPVSRSFTNGSGGLARPPQAHIAHEPSIDREVPRPMHLVRAPSFAPPAFEDVPPPPPLVTPPPEYTSIVGNNDREAVLEDYFSRLSFYEEQDDERGLGRVDVPLTPGGRINRSMDVPREWVRIEDFTAS</sequence>
<dbReference type="GeneID" id="81443536"/>
<evidence type="ECO:0000313" key="4">
    <source>
        <dbReference type="Proteomes" id="UP001147782"/>
    </source>
</evidence>
<feature type="domain" description="Arrestin C-terminal-like" evidence="2">
    <location>
        <begin position="407"/>
        <end position="607"/>
    </location>
</feature>
<evidence type="ECO:0000256" key="1">
    <source>
        <dbReference type="SAM" id="MobiDB-lite"/>
    </source>
</evidence>
<feature type="region of interest" description="Disordered" evidence="1">
    <location>
        <begin position="621"/>
        <end position="686"/>
    </location>
</feature>
<reference evidence="3" key="2">
    <citation type="journal article" date="2023" name="IMA Fungus">
        <title>Comparative genomic study of the Penicillium genus elucidates a diverse pangenome and 15 lateral gene transfer events.</title>
        <authorList>
            <person name="Petersen C."/>
            <person name="Sorensen T."/>
            <person name="Nielsen M.R."/>
            <person name="Sondergaard T.E."/>
            <person name="Sorensen J.L."/>
            <person name="Fitzpatrick D.A."/>
            <person name="Frisvad J.C."/>
            <person name="Nielsen K.L."/>
        </authorList>
    </citation>
    <scope>NUCLEOTIDE SEQUENCE</scope>
    <source>
        <strain evidence="3">IBT 29864</strain>
    </source>
</reference>
<evidence type="ECO:0000313" key="3">
    <source>
        <dbReference type="EMBL" id="KAJ5359031.1"/>
    </source>
</evidence>
<keyword evidence="4" id="KW-1185">Reference proteome</keyword>
<dbReference type="GO" id="GO:0005829">
    <property type="term" value="C:cytosol"/>
    <property type="evidence" value="ECO:0007669"/>
    <property type="project" value="TreeGrafter"/>
</dbReference>
<evidence type="ECO:0000259" key="2">
    <source>
        <dbReference type="SMART" id="SM01017"/>
    </source>
</evidence>
<gene>
    <name evidence="3" type="ORF">N7496_011444</name>
</gene>
<accession>A0A9W9RFA2</accession>
<dbReference type="SMART" id="SM01017">
    <property type="entry name" value="Arrestin_C"/>
    <property type="match status" value="1"/>
</dbReference>
<dbReference type="EMBL" id="JAPZBS010000009">
    <property type="protein sequence ID" value="KAJ5359031.1"/>
    <property type="molecule type" value="Genomic_DNA"/>
</dbReference>
<comment type="caution">
    <text evidence="3">The sequence shown here is derived from an EMBL/GenBank/DDBJ whole genome shotgun (WGS) entry which is preliminary data.</text>
</comment>
<dbReference type="PANTHER" id="PTHR11188">
    <property type="entry name" value="ARRESTIN DOMAIN CONTAINING PROTEIN"/>
    <property type="match status" value="1"/>
</dbReference>
<dbReference type="Pfam" id="PF02752">
    <property type="entry name" value="Arrestin_C"/>
    <property type="match status" value="1"/>
</dbReference>
<dbReference type="OrthoDB" id="2238745at2759"/>
<protein>
    <recommendedName>
        <fullName evidence="2">Arrestin C-terminal-like domain-containing protein</fullName>
    </recommendedName>
</protein>